<proteinExistence type="predicted"/>
<dbReference type="PANTHER" id="PTHR10098">
    <property type="entry name" value="RAPSYN-RELATED"/>
    <property type="match status" value="1"/>
</dbReference>
<evidence type="ECO:0000313" key="4">
    <source>
        <dbReference type="Proteomes" id="UP000661112"/>
    </source>
</evidence>
<dbReference type="InterPro" id="IPR024983">
    <property type="entry name" value="CHAT_dom"/>
</dbReference>
<evidence type="ECO:0000256" key="1">
    <source>
        <dbReference type="SAM" id="SignalP"/>
    </source>
</evidence>
<sequence>MFKLIQKTISFVASTAIILTASSLTFAQEPNTISTPLHETTKKVNSVDSPDYDNSINRIEKLLTYLHSTPEERVSDLFNTWSQNYNSNDSLDAARKNLLEGEKILEMLTNLETSQGESLVIADQYQNSPVFDYSRDKKCIPASKNVENKAAMSCKELVYATLCKLASDAGEQNKTISYCEQYFKEFNKNLSTYSKNQRNLGFAISLRCSFVYDIKFIDKSSTLKYCFDSIKYSFTLKSNFDPSSWKFSYSIADRHLITANSVINSIYREQGKYNEAINFLQEQLQGIQINDLTKIVDPISQSSEIPAAVGVRLALLELLGDTYMEMGLFDKAIEAYQKNKNEGLEERDFGSGKDSVYSTELNIGEDGGQFVRLLTKLGYALLRKGNLTDAEKELLAALHWLDNGAGMLDSGQSGETVKLIAQDRNSSVYSTLQKLYIEQRKYPQALEFAERARSSVFTEQVSRFSREETQKEFQPFSFAQIQAEAKAQNSTFVMYSRFEPPVAILNKSKQVSEELFIWVVKPNGELHFNNVDVASTSLNLTSQSFQNQSPNNQFWFGIIATIILSGLCLSFLKSQKQLKREYITVSVVAVLLQLALVGCRQASLEAQKQNNNSTVLDLVRGTYTSLIKSNSPINNSSCTSQKACLEQLYQTLIQPIEQYLPDNPEAHVIFFPYRELYTIPFAALKAKDGKYLIEKNTIHIAPSIEALNLLKVRAEKNPFLPSRNLVVGNPVMPKLTLSGLLSESITPESLPATATEAQTIANFFNTSPLIGEQATESTVLKQLSNAKYIHLATHGFLDVIAKDGFEPTSVLTLTPSRDNDGLLTTEELYEIPLVGELAVLSACNTGAGEITSEGVLGLARPFLIAGIPSVVASLWSVPDNPTKDLMIQFYENLKGNPDKARALRQAMIATMKEHPDPVAWAGFTLIGLAQQPPSALKSSQKTQIVGQVSCSGIIADPLSSGRAIKKATLESTAQGFNLRIVELGTEHLLELDNNLVVQAASTDGGSWNLVAYNASKEPVKINQDGSFSIGMMVSTRSVCNFSGKLEFLGDTKSKLFGN</sequence>
<organism evidence="3 4">
    <name type="scientific">Anabaena azotica FACHB-119</name>
    <dbReference type="NCBI Taxonomy" id="947527"/>
    <lineage>
        <taxon>Bacteria</taxon>
        <taxon>Bacillati</taxon>
        <taxon>Cyanobacteriota</taxon>
        <taxon>Cyanophyceae</taxon>
        <taxon>Nostocales</taxon>
        <taxon>Nostocaceae</taxon>
        <taxon>Anabaena</taxon>
        <taxon>Anabaena azotica</taxon>
    </lineage>
</organism>
<feature type="chain" id="PRO_5045243157" evidence="1">
    <location>
        <begin position="28"/>
        <end position="1058"/>
    </location>
</feature>
<dbReference type="RefSeq" id="WP_190477507.1">
    <property type="nucleotide sequence ID" value="NZ_JACJSG010000044.1"/>
</dbReference>
<keyword evidence="1" id="KW-0732">Signal</keyword>
<name>A0ABR8DA67_9NOST</name>
<dbReference type="Proteomes" id="UP000661112">
    <property type="component" value="Unassembled WGS sequence"/>
</dbReference>
<feature type="domain" description="CHAT" evidence="2">
    <location>
        <begin position="643"/>
        <end position="927"/>
    </location>
</feature>
<evidence type="ECO:0000259" key="2">
    <source>
        <dbReference type="Pfam" id="PF12770"/>
    </source>
</evidence>
<reference evidence="3 4" key="1">
    <citation type="journal article" date="2020" name="ISME J.">
        <title>Comparative genomics reveals insights into cyanobacterial evolution and habitat adaptation.</title>
        <authorList>
            <person name="Chen M.Y."/>
            <person name="Teng W.K."/>
            <person name="Zhao L."/>
            <person name="Hu C.X."/>
            <person name="Zhou Y.K."/>
            <person name="Han B.P."/>
            <person name="Song L.R."/>
            <person name="Shu W.S."/>
        </authorList>
    </citation>
    <scope>NUCLEOTIDE SEQUENCE [LARGE SCALE GENOMIC DNA]</scope>
    <source>
        <strain evidence="3 4">FACHB-119</strain>
    </source>
</reference>
<gene>
    <name evidence="3" type="ORF">H6G83_26325</name>
</gene>
<dbReference type="SUPFAM" id="SSF48452">
    <property type="entry name" value="TPR-like"/>
    <property type="match status" value="1"/>
</dbReference>
<dbReference type="Gene3D" id="1.25.40.10">
    <property type="entry name" value="Tetratricopeptide repeat domain"/>
    <property type="match status" value="1"/>
</dbReference>
<protein>
    <submittedName>
        <fullName evidence="3">CHAT domain-containing protein</fullName>
    </submittedName>
</protein>
<dbReference type="InterPro" id="IPR011990">
    <property type="entry name" value="TPR-like_helical_dom_sf"/>
</dbReference>
<keyword evidence="4" id="KW-1185">Reference proteome</keyword>
<accession>A0ABR8DA67</accession>
<evidence type="ECO:0000313" key="3">
    <source>
        <dbReference type="EMBL" id="MBD2504085.1"/>
    </source>
</evidence>
<dbReference type="PANTHER" id="PTHR10098:SF108">
    <property type="entry name" value="TETRATRICOPEPTIDE REPEAT PROTEIN 28"/>
    <property type="match status" value="1"/>
</dbReference>
<dbReference type="EMBL" id="JACJSG010000044">
    <property type="protein sequence ID" value="MBD2504085.1"/>
    <property type="molecule type" value="Genomic_DNA"/>
</dbReference>
<feature type="signal peptide" evidence="1">
    <location>
        <begin position="1"/>
        <end position="27"/>
    </location>
</feature>
<comment type="caution">
    <text evidence="3">The sequence shown here is derived from an EMBL/GenBank/DDBJ whole genome shotgun (WGS) entry which is preliminary data.</text>
</comment>
<dbReference type="Pfam" id="PF12770">
    <property type="entry name" value="CHAT"/>
    <property type="match status" value="1"/>
</dbReference>